<sequence>MAVLDWCVLAVLLASMALGAGRGLVFEVLSLLAWGVAAVLARLFAADAAAYLPLGALQGSLRYAASFVLVFIAAAFLCGWVAALGRQLVQVVGLRPVDRTLGALFGAVRAGLLLMVATLAVESLQTQRQLLWWQESVTAPWLSMALRTIAPVLPMELLQNLPW</sequence>
<keyword evidence="3 5" id="KW-1133">Transmembrane helix</keyword>
<organism evidence="6 7">
    <name type="scientific">Giesbergeria anulus</name>
    <dbReference type="NCBI Taxonomy" id="180197"/>
    <lineage>
        <taxon>Bacteria</taxon>
        <taxon>Pseudomonadati</taxon>
        <taxon>Pseudomonadota</taxon>
        <taxon>Betaproteobacteria</taxon>
        <taxon>Burkholderiales</taxon>
        <taxon>Comamonadaceae</taxon>
        <taxon>Giesbergeria</taxon>
    </lineage>
</organism>
<feature type="transmembrane region" description="Helical" evidence="5">
    <location>
        <begin position="103"/>
        <end position="121"/>
    </location>
</feature>
<keyword evidence="2 5" id="KW-0812">Transmembrane</keyword>
<evidence type="ECO:0000256" key="5">
    <source>
        <dbReference type="SAM" id="Phobius"/>
    </source>
</evidence>
<dbReference type="Proteomes" id="UP000199766">
    <property type="component" value="Unassembled WGS sequence"/>
</dbReference>
<dbReference type="OrthoDB" id="9810601at2"/>
<dbReference type="GO" id="GO:0009403">
    <property type="term" value="P:toxin biosynthetic process"/>
    <property type="evidence" value="ECO:0007669"/>
    <property type="project" value="InterPro"/>
</dbReference>
<evidence type="ECO:0000256" key="2">
    <source>
        <dbReference type="ARBA" id="ARBA00022692"/>
    </source>
</evidence>
<evidence type="ECO:0000313" key="6">
    <source>
        <dbReference type="EMBL" id="SEQ62458.1"/>
    </source>
</evidence>
<reference evidence="6 7" key="1">
    <citation type="submission" date="2016-10" db="EMBL/GenBank/DDBJ databases">
        <authorList>
            <person name="de Groot N.N."/>
        </authorList>
    </citation>
    <scope>NUCLEOTIDE SEQUENCE [LARGE SCALE GENOMIC DNA]</scope>
    <source>
        <strain evidence="6 7">ATCC 35958</strain>
    </source>
</reference>
<evidence type="ECO:0000256" key="1">
    <source>
        <dbReference type="ARBA" id="ARBA00004141"/>
    </source>
</evidence>
<comment type="subcellular location">
    <subcellularLocation>
        <location evidence="1">Membrane</location>
        <topology evidence="1">Multi-pass membrane protein</topology>
    </subcellularLocation>
</comment>
<dbReference type="PANTHER" id="PTHR36926">
    <property type="entry name" value="COLICIN V PRODUCTION PROTEIN"/>
    <property type="match status" value="1"/>
</dbReference>
<feature type="transmembrane region" description="Helical" evidence="5">
    <location>
        <begin position="29"/>
        <end position="52"/>
    </location>
</feature>
<evidence type="ECO:0000256" key="4">
    <source>
        <dbReference type="ARBA" id="ARBA00023136"/>
    </source>
</evidence>
<evidence type="ECO:0000313" key="7">
    <source>
        <dbReference type="Proteomes" id="UP000199766"/>
    </source>
</evidence>
<name>A0A1H9HJI8_9BURK</name>
<dbReference type="InterPro" id="IPR052719">
    <property type="entry name" value="CvpA-like"/>
</dbReference>
<gene>
    <name evidence="6" type="ORF">SAMN02982919_00829</name>
</gene>
<feature type="transmembrane region" description="Helical" evidence="5">
    <location>
        <begin position="64"/>
        <end position="83"/>
    </location>
</feature>
<dbReference type="PANTHER" id="PTHR36926:SF1">
    <property type="entry name" value="COLICIN V PRODUCTION PROTEIN"/>
    <property type="match status" value="1"/>
</dbReference>
<protein>
    <submittedName>
        <fullName evidence="6">Membrane protein required for colicin V production</fullName>
    </submittedName>
</protein>
<keyword evidence="7" id="KW-1185">Reference proteome</keyword>
<keyword evidence="4 5" id="KW-0472">Membrane</keyword>
<dbReference type="STRING" id="180197.SAMN02982919_00829"/>
<evidence type="ECO:0000256" key="3">
    <source>
        <dbReference type="ARBA" id="ARBA00022989"/>
    </source>
</evidence>
<dbReference type="Pfam" id="PF02674">
    <property type="entry name" value="Colicin_V"/>
    <property type="match status" value="1"/>
</dbReference>
<dbReference type="GO" id="GO:0016020">
    <property type="term" value="C:membrane"/>
    <property type="evidence" value="ECO:0007669"/>
    <property type="project" value="UniProtKB-SubCell"/>
</dbReference>
<proteinExistence type="predicted"/>
<dbReference type="RefSeq" id="WP_091453335.1">
    <property type="nucleotide sequence ID" value="NZ_FOGD01000002.1"/>
</dbReference>
<dbReference type="AlphaFoldDB" id="A0A1H9HJI8"/>
<dbReference type="InterPro" id="IPR003825">
    <property type="entry name" value="Colicin-V_CvpA"/>
</dbReference>
<accession>A0A1H9HJI8</accession>
<dbReference type="EMBL" id="FOGD01000002">
    <property type="protein sequence ID" value="SEQ62458.1"/>
    <property type="molecule type" value="Genomic_DNA"/>
</dbReference>